<dbReference type="Pfam" id="PF00076">
    <property type="entry name" value="RRM_1"/>
    <property type="match status" value="1"/>
</dbReference>
<feature type="compositionally biased region" description="Basic residues" evidence="5">
    <location>
        <begin position="344"/>
        <end position="360"/>
    </location>
</feature>
<proteinExistence type="inferred from homology"/>
<keyword evidence="2" id="KW-0677">Repeat</keyword>
<evidence type="ECO:0000256" key="3">
    <source>
        <dbReference type="PROSITE-ProRule" id="PRU00176"/>
    </source>
</evidence>
<dbReference type="Pfam" id="PF14432">
    <property type="entry name" value="DYW_deaminase"/>
    <property type="match status" value="1"/>
</dbReference>
<feature type="repeat" description="PPR" evidence="4">
    <location>
        <begin position="703"/>
        <end position="737"/>
    </location>
</feature>
<dbReference type="Proteomes" id="UP000823674">
    <property type="component" value="Chromosome A08"/>
</dbReference>
<keyword evidence="8" id="KW-1185">Reference proteome</keyword>
<protein>
    <recommendedName>
        <fullName evidence="6">RRM domain-containing protein</fullName>
    </recommendedName>
</protein>
<reference evidence="7 8" key="1">
    <citation type="submission" date="2021-03" db="EMBL/GenBank/DDBJ databases">
        <authorList>
            <person name="King G.J."/>
            <person name="Bancroft I."/>
            <person name="Baten A."/>
            <person name="Bloomfield J."/>
            <person name="Borpatragohain P."/>
            <person name="He Z."/>
            <person name="Irish N."/>
            <person name="Irwin J."/>
            <person name="Liu K."/>
            <person name="Mauleon R.P."/>
            <person name="Moore J."/>
            <person name="Morris R."/>
            <person name="Ostergaard L."/>
            <person name="Wang B."/>
            <person name="Wells R."/>
        </authorList>
    </citation>
    <scope>NUCLEOTIDE SEQUENCE [LARGE SCALE GENOMIC DNA]</scope>
    <source>
        <strain evidence="7">R-o-18</strain>
        <tissue evidence="7">Leaf</tissue>
    </source>
</reference>
<dbReference type="SUPFAM" id="SSF54928">
    <property type="entry name" value="RNA-binding domain, RBD"/>
    <property type="match status" value="1"/>
</dbReference>
<dbReference type="Pfam" id="PF13041">
    <property type="entry name" value="PPR_2"/>
    <property type="match status" value="1"/>
</dbReference>
<organism evidence="7 8">
    <name type="scientific">Brassica rapa subsp. trilocularis</name>
    <dbReference type="NCBI Taxonomy" id="1813537"/>
    <lineage>
        <taxon>Eukaryota</taxon>
        <taxon>Viridiplantae</taxon>
        <taxon>Streptophyta</taxon>
        <taxon>Embryophyta</taxon>
        <taxon>Tracheophyta</taxon>
        <taxon>Spermatophyta</taxon>
        <taxon>Magnoliopsida</taxon>
        <taxon>eudicotyledons</taxon>
        <taxon>Gunneridae</taxon>
        <taxon>Pentapetalae</taxon>
        <taxon>rosids</taxon>
        <taxon>malvids</taxon>
        <taxon>Brassicales</taxon>
        <taxon>Brassicaceae</taxon>
        <taxon>Brassiceae</taxon>
        <taxon>Brassica</taxon>
    </lineage>
</organism>
<comment type="caution">
    <text evidence="7">The sequence shown here is derived from an EMBL/GenBank/DDBJ whole genome shotgun (WGS) entry which is preliminary data.</text>
</comment>
<comment type="similarity">
    <text evidence="1">Belongs to the PPR family. PCMP-H subfamily.</text>
</comment>
<dbReference type="Pfam" id="PF01535">
    <property type="entry name" value="PPR"/>
    <property type="match status" value="11"/>
</dbReference>
<dbReference type="InterPro" id="IPR000504">
    <property type="entry name" value="RRM_dom"/>
</dbReference>
<gene>
    <name evidence="7" type="primary">A08p039880.1_BraROA</name>
    <name evidence="7" type="ORF">IGI04_032369</name>
</gene>
<dbReference type="CDD" id="cd12365">
    <property type="entry name" value="RRM_RNPS1"/>
    <property type="match status" value="1"/>
</dbReference>
<name>A0ABQ7LW84_BRACM</name>
<evidence type="ECO:0000259" key="6">
    <source>
        <dbReference type="PROSITE" id="PS50102"/>
    </source>
</evidence>
<dbReference type="InterPro" id="IPR012677">
    <property type="entry name" value="Nucleotide-bd_a/b_plait_sf"/>
</dbReference>
<feature type="repeat" description="PPR" evidence="4">
    <location>
        <begin position="804"/>
        <end position="838"/>
    </location>
</feature>
<evidence type="ECO:0000256" key="5">
    <source>
        <dbReference type="SAM" id="MobiDB-lite"/>
    </source>
</evidence>
<dbReference type="EMBL" id="JADBGQ010000007">
    <property type="protein sequence ID" value="KAG5390828.1"/>
    <property type="molecule type" value="Genomic_DNA"/>
</dbReference>
<feature type="repeat" description="PPR" evidence="4">
    <location>
        <begin position="1108"/>
        <end position="1142"/>
    </location>
</feature>
<dbReference type="InterPro" id="IPR032867">
    <property type="entry name" value="DYW_dom"/>
</dbReference>
<feature type="domain" description="RRM" evidence="6">
    <location>
        <begin position="83"/>
        <end position="161"/>
    </location>
</feature>
<dbReference type="InterPro" id="IPR034201">
    <property type="entry name" value="RNPS1_RRM"/>
</dbReference>
<dbReference type="InterPro" id="IPR011990">
    <property type="entry name" value="TPR-like_helical_dom_sf"/>
</dbReference>
<dbReference type="Pfam" id="PF20431">
    <property type="entry name" value="E_motif"/>
    <property type="match status" value="1"/>
</dbReference>
<dbReference type="Gene3D" id="3.30.70.330">
    <property type="match status" value="1"/>
</dbReference>
<dbReference type="SMART" id="SM00360">
    <property type="entry name" value="RRM"/>
    <property type="match status" value="1"/>
</dbReference>
<dbReference type="InterPro" id="IPR046848">
    <property type="entry name" value="E_motif"/>
</dbReference>
<evidence type="ECO:0000313" key="7">
    <source>
        <dbReference type="EMBL" id="KAG5390828.1"/>
    </source>
</evidence>
<evidence type="ECO:0000313" key="8">
    <source>
        <dbReference type="Proteomes" id="UP000823674"/>
    </source>
</evidence>
<feature type="compositionally biased region" description="Low complexity" evidence="5">
    <location>
        <begin position="10"/>
        <end position="52"/>
    </location>
</feature>
<feature type="repeat" description="PPR" evidence="4">
    <location>
        <begin position="602"/>
        <end position="636"/>
    </location>
</feature>
<dbReference type="InterPro" id="IPR035979">
    <property type="entry name" value="RBD_domain_sf"/>
</dbReference>
<feature type="compositionally biased region" description="Basic residues" evidence="5">
    <location>
        <begin position="254"/>
        <end position="331"/>
    </location>
</feature>
<evidence type="ECO:0000256" key="1">
    <source>
        <dbReference type="ARBA" id="ARBA00006643"/>
    </source>
</evidence>
<dbReference type="PROSITE" id="PS50102">
    <property type="entry name" value="RRM"/>
    <property type="match status" value="1"/>
</dbReference>
<feature type="repeat" description="PPR" evidence="4">
    <location>
        <begin position="905"/>
        <end position="939"/>
    </location>
</feature>
<feature type="compositionally biased region" description="Basic and acidic residues" evidence="5">
    <location>
        <begin position="191"/>
        <end position="204"/>
    </location>
</feature>
<keyword evidence="3" id="KW-0694">RNA-binding</keyword>
<dbReference type="Gene3D" id="1.25.40.10">
    <property type="entry name" value="Tetratricopeptide repeat domain"/>
    <property type="match status" value="7"/>
</dbReference>
<dbReference type="InterPro" id="IPR002885">
    <property type="entry name" value="PPR_rpt"/>
</dbReference>
<sequence length="1414" mass="157127">MAKPSRGRRSPSVSGSSSRSSSSSRSRSSGSRSLSRSRSLSSSSRSVSSGSRSPPPRGKRSSVLLTLQWTSNFRKAAPIQESLVLHVDSLSRNVNEGHLKEIFGNYGEVVHVELAMDRAVNLPKGYAYVEFKARADAEKALLFMDGGQIDGNVVKAKFTLPSRQKLSPPPKPVSTAPKREAPKPDNAAAGIEKDRPMRSRETSPRRRSPLPRRLPDSPPRRRPSPPIRRRGDTPPRRRAASPPRGRSPSSPPPRRQRSPLRGSPRRIRGSPVRRRSPPPLRRRSPPRRLRSPLRRSPIRRRSRSPIRRPGRSRSRSISPRRGRGPAGRRGRSSSSYSSSPSPRRIPRKISRSRSPKRSCLRIQKKLKVGELATCHRKLLSRHGGESRLLRNLSSRRFKTRRFSTLQCLKNVEEEGEGRKVTSLSGRFSLSDHWSPEVSSFHENGFSQISKETTGRAVHALCVKGLVRTSVLHINTLINMYTKFGRVKPARHLFDEMPVRNEASWNTMMSGLVRVGLYREGVGFFKEMCGLGVMPSGFVIASLVTACGRGGCMFGEGVQVHGFVAKSGLMSDVYVSTAVLHLYGVYGLVSCSRKVFEEMPVRNVVSWTSLMVGYSDKGEAEEVIGIYKGMRGEGVGCNENSMSLVISSCGLLKDESLGCQIIGEVIKSGLERKLAVENSLVSMFGNLGKVDCAKYIFDQMSERDTISWNSIAAAYAQNGHCEESLWVFHLMRHFHGEVNSTTVSTLLSVLGHVDYHKWGRGIHGLVFKMGFDSVVCVCNTLLRMYAGAGRSEEAELVFNQMPAKDLISWNSLMACFVEDGRSLDALGLLCSMIRTGKSANYVSFTSALAACFSPEFRGKGRILHGLLMVTGLFDNQIIGNALVSMYGKIGKMSESRRVLLQMPRRDEVAWNALIGGYAEDEDTDKALAAFQTMRVEGVPANYITVVSVLGACLTPGDLLERGKPLHAYIVSAGFESDEHVKNSLITMYAKCGDLSSSHDLFNTLDNRNIITWNAMLAANAHHGHGEEVLKLVSKMRSLGLNLDQFSFSEGLSAAAKLAVLEEGQQLHGLAVKLGFEQDCFIFNAAADMYNKCGELDEAVKMLPPSGNRSLPSWNILISAFGRHGYFEKVCETFHEMVESGIKPGHVTFVSLLTACSHGGLVDQGLAYYDMIARDFGRPAIEHCVCVIDLLGRSGRLAEAETFISNMPMKPNDLVWRSLLASCKIHGDLDRGRRAAEHLSKLEPEDDSVYVLSSNMFATTGRWEDVESVRNQMGFKNIKKKQACSWVKQKDKVSRFGIGDRTHPQTLEIYEKLEDIKKLIKESGYVADTSGALQDTDEEQKEQNLWNHSERLALAYALMSTPEGCTVRIFKNLRICSDCHSVYKFVSKVVGRRIVLRDQYRFHHFESGMCSCKDYW</sequence>
<evidence type="ECO:0000256" key="4">
    <source>
        <dbReference type="PROSITE-ProRule" id="PRU00708"/>
    </source>
</evidence>
<dbReference type="PROSITE" id="PS51375">
    <property type="entry name" value="PPR"/>
    <property type="match status" value="7"/>
</dbReference>
<feature type="compositionally biased region" description="Low complexity" evidence="5">
    <location>
        <begin position="332"/>
        <end position="342"/>
    </location>
</feature>
<feature type="region of interest" description="Disordered" evidence="5">
    <location>
        <begin position="1"/>
        <end position="61"/>
    </location>
</feature>
<feature type="repeat" description="PPR" evidence="4">
    <location>
        <begin position="500"/>
        <end position="534"/>
    </location>
</feature>
<dbReference type="NCBIfam" id="TIGR00756">
    <property type="entry name" value="PPR"/>
    <property type="match status" value="5"/>
</dbReference>
<evidence type="ECO:0000256" key="2">
    <source>
        <dbReference type="ARBA" id="ARBA00022737"/>
    </source>
</evidence>
<feature type="region of interest" description="Disordered" evidence="5">
    <location>
        <begin position="160"/>
        <end position="360"/>
    </location>
</feature>
<dbReference type="PANTHER" id="PTHR47926">
    <property type="entry name" value="PENTATRICOPEPTIDE REPEAT-CONTAINING PROTEIN"/>
    <property type="match status" value="1"/>
</dbReference>
<dbReference type="PANTHER" id="PTHR47926:SF506">
    <property type="entry name" value="TETRATRICOPEPTIDE REPEAT-LIKE SUPERFAMILY PROTEIN ISOFORM 1"/>
    <property type="match status" value="1"/>
</dbReference>
<dbReference type="InterPro" id="IPR046960">
    <property type="entry name" value="PPR_At4g14850-like_plant"/>
</dbReference>
<accession>A0ABQ7LW84</accession>
<feature type="repeat" description="PPR" evidence="4">
    <location>
        <begin position="1007"/>
        <end position="1041"/>
    </location>
</feature>